<gene>
    <name evidence="1" type="ORF">C1SCF055_LOCUS16537</name>
</gene>
<keyword evidence="4" id="KW-1185">Reference proteome</keyword>
<evidence type="ECO:0000313" key="1">
    <source>
        <dbReference type="EMBL" id="CAI3989463.1"/>
    </source>
</evidence>
<name>A0A9P1FV12_9DINO</name>
<organism evidence="1">
    <name type="scientific">Cladocopium goreaui</name>
    <dbReference type="NCBI Taxonomy" id="2562237"/>
    <lineage>
        <taxon>Eukaryota</taxon>
        <taxon>Sar</taxon>
        <taxon>Alveolata</taxon>
        <taxon>Dinophyceae</taxon>
        <taxon>Suessiales</taxon>
        <taxon>Symbiodiniaceae</taxon>
        <taxon>Cladocopium</taxon>
    </lineage>
</organism>
<dbReference type="Proteomes" id="UP001152797">
    <property type="component" value="Unassembled WGS sequence"/>
</dbReference>
<dbReference type="EMBL" id="CAMXCT030001371">
    <property type="protein sequence ID" value="CAL4776775.1"/>
    <property type="molecule type" value="Genomic_DNA"/>
</dbReference>
<feature type="non-terminal residue" evidence="1">
    <location>
        <position position="1"/>
    </location>
</feature>
<sequence>KPFEDLLIDLAHASPSKGQLFTGERAGAKEEELLHFTLMKFEDLFPDDEEPWWEESDKPADNERKVMFDHSVFFEDSGSKDGEFVHRRSQNQLIPQHGYYSSSCFTRFPEDTFGKKRYVLKKPDDPVESIARVEMNVRLKHVLPLMRYTSDFKACVPINSLELPLRSNLQIILKESGNGEQFNYTVDRLTNLISAPSEFFAHAEQHPM</sequence>
<reference evidence="2" key="2">
    <citation type="submission" date="2024-04" db="EMBL/GenBank/DDBJ databases">
        <authorList>
            <person name="Chen Y."/>
            <person name="Shah S."/>
            <person name="Dougan E. K."/>
            <person name="Thang M."/>
            <person name="Chan C."/>
        </authorList>
    </citation>
    <scope>NUCLEOTIDE SEQUENCE [LARGE SCALE GENOMIC DNA]</scope>
</reference>
<dbReference type="EMBL" id="CAMXCT020001371">
    <property type="protein sequence ID" value="CAL1142838.1"/>
    <property type="molecule type" value="Genomic_DNA"/>
</dbReference>
<evidence type="ECO:0000313" key="2">
    <source>
        <dbReference type="EMBL" id="CAL1142838.1"/>
    </source>
</evidence>
<protein>
    <submittedName>
        <fullName evidence="3">Radial spoke head 1-like</fullName>
    </submittedName>
</protein>
<reference evidence="1" key="1">
    <citation type="submission" date="2022-10" db="EMBL/GenBank/DDBJ databases">
        <authorList>
            <person name="Chen Y."/>
            <person name="Dougan E. K."/>
            <person name="Chan C."/>
            <person name="Rhodes N."/>
            <person name="Thang M."/>
        </authorList>
    </citation>
    <scope>NUCLEOTIDE SEQUENCE</scope>
</reference>
<comment type="caution">
    <text evidence="1">The sequence shown here is derived from an EMBL/GenBank/DDBJ whole genome shotgun (WGS) entry which is preliminary data.</text>
</comment>
<dbReference type="AlphaFoldDB" id="A0A9P1FV12"/>
<evidence type="ECO:0000313" key="3">
    <source>
        <dbReference type="EMBL" id="CAL4776775.1"/>
    </source>
</evidence>
<proteinExistence type="predicted"/>
<dbReference type="EMBL" id="CAMXCT010001371">
    <property type="protein sequence ID" value="CAI3989463.1"/>
    <property type="molecule type" value="Genomic_DNA"/>
</dbReference>
<evidence type="ECO:0000313" key="4">
    <source>
        <dbReference type="Proteomes" id="UP001152797"/>
    </source>
</evidence>
<accession>A0A9P1FV12</accession>